<feature type="domain" description="HTH cro/C1-type" evidence="3">
    <location>
        <begin position="19"/>
        <end position="55"/>
    </location>
</feature>
<dbReference type="Proteomes" id="UP001589693">
    <property type="component" value="Unassembled WGS sequence"/>
</dbReference>
<dbReference type="InterPro" id="IPR019734">
    <property type="entry name" value="TPR_rpt"/>
</dbReference>
<dbReference type="EMBL" id="JBHLZU010000017">
    <property type="protein sequence ID" value="MFB9906032.1"/>
    <property type="molecule type" value="Genomic_DNA"/>
</dbReference>
<dbReference type="InterPro" id="IPR002182">
    <property type="entry name" value="NB-ARC"/>
</dbReference>
<name>A0ABV5ZYQ3_9PSEU</name>
<evidence type="ECO:0000259" key="3">
    <source>
        <dbReference type="PROSITE" id="PS50943"/>
    </source>
</evidence>
<dbReference type="SUPFAM" id="SSF47413">
    <property type="entry name" value="lambda repressor-like DNA-binding domains"/>
    <property type="match status" value="1"/>
</dbReference>
<evidence type="ECO:0000313" key="5">
    <source>
        <dbReference type="Proteomes" id="UP001589693"/>
    </source>
</evidence>
<accession>A0ABV5ZYQ3</accession>
<dbReference type="RefSeq" id="WP_377853655.1">
    <property type="nucleotide sequence ID" value="NZ_JBHLZU010000017.1"/>
</dbReference>
<dbReference type="InterPro" id="IPR027417">
    <property type="entry name" value="P-loop_NTPase"/>
</dbReference>
<dbReference type="InterPro" id="IPR011990">
    <property type="entry name" value="TPR-like_helical_dom_sf"/>
</dbReference>
<dbReference type="Gene3D" id="1.25.40.10">
    <property type="entry name" value="Tetratricopeptide repeat domain"/>
    <property type="match status" value="1"/>
</dbReference>
<dbReference type="Pfam" id="PF00931">
    <property type="entry name" value="NB-ARC"/>
    <property type="match status" value="1"/>
</dbReference>
<feature type="repeat" description="TPR" evidence="1">
    <location>
        <begin position="660"/>
        <end position="693"/>
    </location>
</feature>
<evidence type="ECO:0000313" key="4">
    <source>
        <dbReference type="EMBL" id="MFB9906032.1"/>
    </source>
</evidence>
<dbReference type="PANTHER" id="PTHR47691">
    <property type="entry name" value="REGULATOR-RELATED"/>
    <property type="match status" value="1"/>
</dbReference>
<dbReference type="InterPro" id="IPR010982">
    <property type="entry name" value="Lambda_DNA-bd_dom_sf"/>
</dbReference>
<dbReference type="PRINTS" id="PR00364">
    <property type="entry name" value="DISEASERSIST"/>
</dbReference>
<dbReference type="InterPro" id="IPR003593">
    <property type="entry name" value="AAA+_ATPase"/>
</dbReference>
<protein>
    <submittedName>
        <fullName evidence="4">Tetratricopeptide repeat protein</fullName>
    </submittedName>
</protein>
<evidence type="ECO:0000256" key="1">
    <source>
        <dbReference type="PROSITE-ProRule" id="PRU00339"/>
    </source>
</evidence>
<keyword evidence="5" id="KW-1185">Reference proteome</keyword>
<proteinExistence type="predicted"/>
<gene>
    <name evidence="4" type="ORF">ACFFQA_19015</name>
</gene>
<dbReference type="SUPFAM" id="SSF48452">
    <property type="entry name" value="TPR-like"/>
    <property type="match status" value="2"/>
</dbReference>
<comment type="caution">
    <text evidence="4">The sequence shown here is derived from an EMBL/GenBank/DDBJ whole genome shotgun (WGS) entry which is preliminary data.</text>
</comment>
<evidence type="ECO:0000256" key="2">
    <source>
        <dbReference type="SAM" id="MobiDB-lite"/>
    </source>
</evidence>
<dbReference type="PROSITE" id="PS50005">
    <property type="entry name" value="TPR"/>
    <property type="match status" value="1"/>
</dbReference>
<sequence>MISGSSRDDPSLVELGAALRRLRTGAGLSLRQLAKVLRLSAHSALADYERGRRVIPDGLVRPFAEAVGDREGEVAELRARALAELAEHRRRAADRAATARDSPLPAPPAELPPPVPDFVGRRAELAELREALVPGALVVLTGPPGAGKSSLAVRLAGEVAPEFPDGRVQVGLCGLSPAEALRKVLLACGIADRALPSDVDELGARYRAVLAGRRLLVVLDDVAHEDHALPLLTSAPGCAVLITSRSPLLGLDERRPAHRCRVAALPASDAVELIAAVLGKARVEAEPEAARRMAELCDHWPLALRIAAARLADWPNWRLADAVAELDKERARLAWLTTGDRAVRGVFEVSYRQLDDPARRLLRRLSLVPGTDFAVETAAVALGTPLRSARRELERLSKAGLVQPAAGRGRARLHKLVRTYAHSCAEQDEPAREEVELRLLRTLLATAADAAGWVDPTAPKDRDSAFAGAWEAVRWLDSERPAILAAADRGSRLGGGSELPVLLSRIAWYYELRCAWSDLRGLAQLALEQAQLQQDTEHKAFALTALSLAAAKSGQPDTARELAETAVGLAHGDALREAEVAALDCLGRALLALKRPDAARQALRRAVTLSRSTGQDWLNATCSSRLGLAHAVLGEHAKAVELQRHALAGFERFGDDRRVALARTRLGLALTALDRYAEAVEQYDRASEVFERYGDAWSQAAALREVGNGRKALGEDELAAADLRRAEALFAEQGYR</sequence>
<dbReference type="InterPro" id="IPR001387">
    <property type="entry name" value="Cro/C1-type_HTH"/>
</dbReference>
<feature type="compositionally biased region" description="Pro residues" evidence="2">
    <location>
        <begin position="104"/>
        <end position="115"/>
    </location>
</feature>
<dbReference type="PROSITE" id="PS50943">
    <property type="entry name" value="HTH_CROC1"/>
    <property type="match status" value="1"/>
</dbReference>
<dbReference type="Pfam" id="PF13424">
    <property type="entry name" value="TPR_12"/>
    <property type="match status" value="1"/>
</dbReference>
<dbReference type="SMART" id="SM00530">
    <property type="entry name" value="HTH_XRE"/>
    <property type="match status" value="1"/>
</dbReference>
<dbReference type="Gene3D" id="1.10.260.40">
    <property type="entry name" value="lambda repressor-like DNA-binding domains"/>
    <property type="match status" value="1"/>
</dbReference>
<organism evidence="4 5">
    <name type="scientific">Allokutzneria oryzae</name>
    <dbReference type="NCBI Taxonomy" id="1378989"/>
    <lineage>
        <taxon>Bacteria</taxon>
        <taxon>Bacillati</taxon>
        <taxon>Actinomycetota</taxon>
        <taxon>Actinomycetes</taxon>
        <taxon>Pseudonocardiales</taxon>
        <taxon>Pseudonocardiaceae</taxon>
        <taxon>Allokutzneria</taxon>
    </lineage>
</organism>
<feature type="region of interest" description="Disordered" evidence="2">
    <location>
        <begin position="92"/>
        <end position="115"/>
    </location>
</feature>
<dbReference type="Pfam" id="PF13560">
    <property type="entry name" value="HTH_31"/>
    <property type="match status" value="1"/>
</dbReference>
<dbReference type="CDD" id="cd00093">
    <property type="entry name" value="HTH_XRE"/>
    <property type="match status" value="1"/>
</dbReference>
<dbReference type="SUPFAM" id="SSF52540">
    <property type="entry name" value="P-loop containing nucleoside triphosphate hydrolases"/>
    <property type="match status" value="1"/>
</dbReference>
<keyword evidence="1" id="KW-0802">TPR repeat</keyword>
<dbReference type="PANTHER" id="PTHR47691:SF3">
    <property type="entry name" value="HTH-TYPE TRANSCRIPTIONAL REGULATOR RV0890C-RELATED"/>
    <property type="match status" value="1"/>
</dbReference>
<reference evidence="4 5" key="1">
    <citation type="submission" date="2024-09" db="EMBL/GenBank/DDBJ databases">
        <authorList>
            <person name="Sun Q."/>
            <person name="Mori K."/>
        </authorList>
    </citation>
    <scope>NUCLEOTIDE SEQUENCE [LARGE SCALE GENOMIC DNA]</scope>
    <source>
        <strain evidence="4 5">TBRC 7907</strain>
    </source>
</reference>
<dbReference type="Gene3D" id="3.40.50.300">
    <property type="entry name" value="P-loop containing nucleotide triphosphate hydrolases"/>
    <property type="match status" value="1"/>
</dbReference>
<dbReference type="SMART" id="SM00028">
    <property type="entry name" value="TPR"/>
    <property type="match status" value="5"/>
</dbReference>
<dbReference type="SMART" id="SM00382">
    <property type="entry name" value="AAA"/>
    <property type="match status" value="1"/>
</dbReference>